<evidence type="ECO:0000256" key="2">
    <source>
        <dbReference type="SAM" id="SignalP"/>
    </source>
</evidence>
<proteinExistence type="predicted"/>
<feature type="signal peptide" evidence="2">
    <location>
        <begin position="1"/>
        <end position="20"/>
    </location>
</feature>
<protein>
    <recommendedName>
        <fullName evidence="5">IPTL-CTERM protein sorting domain-containing protein</fullName>
    </recommendedName>
</protein>
<dbReference type="Proteomes" id="UP000241074">
    <property type="component" value="Chromosome"/>
</dbReference>
<accession>A0A2P1PMZ6</accession>
<sequence length="198" mass="20617">MMFRQLIAVLLVVVAPNVLAAVTYSYSGPTFYNANAPYTNAQNITGSFTVANPLAPNLSNADIGASLVALSFSDGQATRTLADSVLCGFEVSTDASGNISGHSIWLRQSNTTAMQNQHNIEIYDPSKGLTDQAGFGALGGTTCAPVALDPFANSSDGTGVWAAIGGTQRSVPLNASWALALMFGLLGFTAYRRMQAQG</sequence>
<evidence type="ECO:0000256" key="1">
    <source>
        <dbReference type="SAM" id="Phobius"/>
    </source>
</evidence>
<dbReference type="RefSeq" id="WP_106890145.1">
    <property type="nucleotide sequence ID" value="NZ_CP027860.1"/>
</dbReference>
<keyword evidence="1" id="KW-1133">Transmembrane helix</keyword>
<feature type="chain" id="PRO_5015136433" description="IPTL-CTERM protein sorting domain-containing protein" evidence="2">
    <location>
        <begin position="21"/>
        <end position="198"/>
    </location>
</feature>
<keyword evidence="1" id="KW-0812">Transmembrane</keyword>
<keyword evidence="2" id="KW-0732">Signal</keyword>
<evidence type="ECO:0008006" key="5">
    <source>
        <dbReference type="Google" id="ProtNLM"/>
    </source>
</evidence>
<dbReference type="OrthoDB" id="9866809at2"/>
<organism evidence="3 4">
    <name type="scientific">Ahniella affigens</name>
    <dbReference type="NCBI Taxonomy" id="2021234"/>
    <lineage>
        <taxon>Bacteria</taxon>
        <taxon>Pseudomonadati</taxon>
        <taxon>Pseudomonadota</taxon>
        <taxon>Gammaproteobacteria</taxon>
        <taxon>Lysobacterales</taxon>
        <taxon>Rhodanobacteraceae</taxon>
        <taxon>Ahniella</taxon>
    </lineage>
</organism>
<dbReference type="EMBL" id="CP027860">
    <property type="protein sequence ID" value="AVP96216.1"/>
    <property type="molecule type" value="Genomic_DNA"/>
</dbReference>
<evidence type="ECO:0000313" key="3">
    <source>
        <dbReference type="EMBL" id="AVP96216.1"/>
    </source>
</evidence>
<name>A0A2P1PMZ6_9GAMM</name>
<reference evidence="3 4" key="1">
    <citation type="submission" date="2018-03" db="EMBL/GenBank/DDBJ databases">
        <title>Ahniella affigens gen. nov., sp. nov., a gammaproteobacterium isolated from sandy soil near a stream.</title>
        <authorList>
            <person name="Ko Y."/>
            <person name="Kim J.-H."/>
        </authorList>
    </citation>
    <scope>NUCLEOTIDE SEQUENCE [LARGE SCALE GENOMIC DNA]</scope>
    <source>
        <strain evidence="3 4">D13</strain>
    </source>
</reference>
<gene>
    <name evidence="3" type="ORF">C7S18_02965</name>
</gene>
<dbReference type="KEGG" id="xba:C7S18_02965"/>
<keyword evidence="4" id="KW-1185">Reference proteome</keyword>
<dbReference type="AlphaFoldDB" id="A0A2P1PMZ6"/>
<feature type="transmembrane region" description="Helical" evidence="1">
    <location>
        <begin position="175"/>
        <end position="191"/>
    </location>
</feature>
<evidence type="ECO:0000313" key="4">
    <source>
        <dbReference type="Proteomes" id="UP000241074"/>
    </source>
</evidence>
<keyword evidence="1" id="KW-0472">Membrane</keyword>
<reference evidence="3 4" key="2">
    <citation type="submission" date="2018-03" db="EMBL/GenBank/DDBJ databases">
        <authorList>
            <person name="Keele B.F."/>
        </authorList>
    </citation>
    <scope>NUCLEOTIDE SEQUENCE [LARGE SCALE GENOMIC DNA]</scope>
    <source>
        <strain evidence="3 4">D13</strain>
    </source>
</reference>